<feature type="region of interest" description="Disordered" evidence="1">
    <location>
        <begin position="145"/>
        <end position="168"/>
    </location>
</feature>
<organism evidence="2 3">
    <name type="scientific">Synchytrium endobioticum</name>
    <dbReference type="NCBI Taxonomy" id="286115"/>
    <lineage>
        <taxon>Eukaryota</taxon>
        <taxon>Fungi</taxon>
        <taxon>Fungi incertae sedis</taxon>
        <taxon>Chytridiomycota</taxon>
        <taxon>Chytridiomycota incertae sedis</taxon>
        <taxon>Chytridiomycetes</taxon>
        <taxon>Synchytriales</taxon>
        <taxon>Synchytriaceae</taxon>
        <taxon>Synchytrium</taxon>
    </lineage>
</organism>
<gene>
    <name evidence="2" type="ORF">SeMB42_g07429</name>
</gene>
<dbReference type="Proteomes" id="UP000317494">
    <property type="component" value="Unassembled WGS sequence"/>
</dbReference>
<accession>A0A507C8E0</accession>
<feature type="compositionally biased region" description="Basic and acidic residues" evidence="1">
    <location>
        <begin position="153"/>
        <end position="168"/>
    </location>
</feature>
<protein>
    <submittedName>
        <fullName evidence="2">Uncharacterized protein</fullName>
    </submittedName>
</protein>
<sequence length="200" mass="22718">MAPPSFKPFPSAAPWRSRTMSTIQPHRCEVHILQITRAAAESVADKSELWDRVFRLNGKPFRSRGGMVFDGMISTNGTDVSVCLKHANAHRRGSTRKSKATLQAEVKQMYIDNHLLELRSTPNIVAIDPNKRDILYCQDRNNNSNLRYTSNQRSKETGSRHYRKQRETLRSSHGIDVIESRISSFSLFTLSDSVFAGSKH</sequence>
<evidence type="ECO:0000313" key="2">
    <source>
        <dbReference type="EMBL" id="TPX33793.1"/>
    </source>
</evidence>
<dbReference type="VEuPathDB" id="FungiDB:SeMB42_g07429"/>
<comment type="caution">
    <text evidence="2">The sequence shown here is derived from an EMBL/GenBank/DDBJ whole genome shotgun (WGS) entry which is preliminary data.</text>
</comment>
<keyword evidence="3" id="KW-1185">Reference proteome</keyword>
<evidence type="ECO:0000256" key="1">
    <source>
        <dbReference type="SAM" id="MobiDB-lite"/>
    </source>
</evidence>
<dbReference type="AlphaFoldDB" id="A0A507C8E0"/>
<dbReference type="EMBL" id="QEAN01000524">
    <property type="protein sequence ID" value="TPX33793.1"/>
    <property type="molecule type" value="Genomic_DNA"/>
</dbReference>
<reference evidence="2 3" key="1">
    <citation type="journal article" date="2019" name="Sci. Rep.">
        <title>Comparative genomics of chytrid fungi reveal insights into the obligate biotrophic and pathogenic lifestyle of Synchytrium endobioticum.</title>
        <authorList>
            <person name="van de Vossenberg B.T.L.H."/>
            <person name="Warris S."/>
            <person name="Nguyen H.D.T."/>
            <person name="van Gent-Pelzer M.P.E."/>
            <person name="Joly D.L."/>
            <person name="van de Geest H.C."/>
            <person name="Bonants P.J.M."/>
            <person name="Smith D.S."/>
            <person name="Levesque C.A."/>
            <person name="van der Lee T.A.J."/>
        </authorList>
    </citation>
    <scope>NUCLEOTIDE SEQUENCE [LARGE SCALE GENOMIC DNA]</scope>
    <source>
        <strain evidence="2 3">MB42</strain>
    </source>
</reference>
<evidence type="ECO:0000313" key="3">
    <source>
        <dbReference type="Proteomes" id="UP000317494"/>
    </source>
</evidence>
<proteinExistence type="predicted"/>
<name>A0A507C8E0_9FUNG</name>